<evidence type="ECO:0000256" key="9">
    <source>
        <dbReference type="ARBA" id="ARBA00022842"/>
    </source>
</evidence>
<dbReference type="GO" id="GO:0005737">
    <property type="term" value="C:cytoplasm"/>
    <property type="evidence" value="ECO:0007669"/>
    <property type="project" value="UniProtKB-SubCell"/>
</dbReference>
<protein>
    <recommendedName>
        <fullName evidence="3">tRNA threonylcarbamoyladenosine biosynthesis protein TsaE</fullName>
    </recommendedName>
    <alternativeName>
        <fullName evidence="11">t(6)A37 threonylcarbamoyladenosine biosynthesis protein TsaE</fullName>
    </alternativeName>
</protein>
<comment type="subcellular location">
    <subcellularLocation>
        <location evidence="1">Cytoplasm</location>
    </subcellularLocation>
</comment>
<organism evidence="12 13">
    <name type="scientific">Streptomyces fulvorobeus</name>
    <dbReference type="NCBI Taxonomy" id="284028"/>
    <lineage>
        <taxon>Bacteria</taxon>
        <taxon>Bacillati</taxon>
        <taxon>Actinomycetota</taxon>
        <taxon>Actinomycetes</taxon>
        <taxon>Kitasatosporales</taxon>
        <taxon>Streptomycetaceae</taxon>
        <taxon>Streptomyces</taxon>
    </lineage>
</organism>
<sequence>MEAVQKSPAAETSGPGTVTLAMAVESPGQMQDLGRRIAGVLAPGDLVMLTGELGAGKTTLTRGLGEGLGVRGAVTSPTFVIARVHPSLTRGPALVHVDAYRLGGGLDEMEDLDLDVSLPDSVVVVEWGDGKVEELSESRLHVVIDRAAGDTDDERRTVTLVGVGPRWAGLRAELAPEG</sequence>
<evidence type="ECO:0000256" key="7">
    <source>
        <dbReference type="ARBA" id="ARBA00022741"/>
    </source>
</evidence>
<gene>
    <name evidence="12" type="ORF">HEB29_003470</name>
</gene>
<dbReference type="SUPFAM" id="SSF52540">
    <property type="entry name" value="P-loop containing nucleoside triphosphate hydrolases"/>
    <property type="match status" value="1"/>
</dbReference>
<dbReference type="EMBL" id="JACCCF010000001">
    <property type="protein sequence ID" value="NYE42459.1"/>
    <property type="molecule type" value="Genomic_DNA"/>
</dbReference>
<evidence type="ECO:0000256" key="4">
    <source>
        <dbReference type="ARBA" id="ARBA00022490"/>
    </source>
</evidence>
<comment type="function">
    <text evidence="10">Required for the formation of a threonylcarbamoyl group on adenosine at position 37 (t(6)A37) in tRNAs that read codons beginning with adenine. Is involved in the transfer of the threonylcarbamoyl moiety of threonylcarbamoyl-AMP (TC-AMP) to the N6 group of A37, together with TsaD and TsaB. TsaE seems to play an indirect role in the t(6)A biosynthesis pathway, possibly in regulating the core enzymatic function of TsaD.</text>
</comment>
<evidence type="ECO:0000313" key="12">
    <source>
        <dbReference type="EMBL" id="NYE42459.1"/>
    </source>
</evidence>
<dbReference type="RefSeq" id="WP_179764139.1">
    <property type="nucleotide sequence ID" value="NZ_BAAAUE010000009.1"/>
</dbReference>
<accession>A0A7Y9HEA9</accession>
<evidence type="ECO:0000256" key="10">
    <source>
        <dbReference type="ARBA" id="ARBA00024908"/>
    </source>
</evidence>
<keyword evidence="7" id="KW-0547">Nucleotide-binding</keyword>
<keyword evidence="4" id="KW-0963">Cytoplasm</keyword>
<evidence type="ECO:0000256" key="1">
    <source>
        <dbReference type="ARBA" id="ARBA00004496"/>
    </source>
</evidence>
<evidence type="ECO:0000256" key="6">
    <source>
        <dbReference type="ARBA" id="ARBA00022723"/>
    </source>
</evidence>
<dbReference type="GO" id="GO:0005524">
    <property type="term" value="F:ATP binding"/>
    <property type="evidence" value="ECO:0007669"/>
    <property type="project" value="UniProtKB-KW"/>
</dbReference>
<comment type="caution">
    <text evidence="12">The sequence shown here is derived from an EMBL/GenBank/DDBJ whole genome shotgun (WGS) entry which is preliminary data.</text>
</comment>
<keyword evidence="8" id="KW-0067">ATP-binding</keyword>
<dbReference type="AlphaFoldDB" id="A0A7Y9HEA9"/>
<comment type="similarity">
    <text evidence="2">Belongs to the TsaE family.</text>
</comment>
<dbReference type="PANTHER" id="PTHR33540:SF2">
    <property type="entry name" value="TRNA THREONYLCARBAMOYLADENOSINE BIOSYNTHESIS PROTEIN TSAE"/>
    <property type="match status" value="1"/>
</dbReference>
<name>A0A7Y9HEA9_9ACTN</name>
<dbReference type="Proteomes" id="UP000530403">
    <property type="component" value="Unassembled WGS sequence"/>
</dbReference>
<evidence type="ECO:0000256" key="11">
    <source>
        <dbReference type="ARBA" id="ARBA00032441"/>
    </source>
</evidence>
<evidence type="ECO:0000313" key="13">
    <source>
        <dbReference type="Proteomes" id="UP000530403"/>
    </source>
</evidence>
<evidence type="ECO:0000256" key="5">
    <source>
        <dbReference type="ARBA" id="ARBA00022694"/>
    </source>
</evidence>
<keyword evidence="9" id="KW-0460">Magnesium</keyword>
<keyword evidence="5" id="KW-0819">tRNA processing</keyword>
<evidence type="ECO:0000256" key="8">
    <source>
        <dbReference type="ARBA" id="ARBA00022840"/>
    </source>
</evidence>
<evidence type="ECO:0000256" key="2">
    <source>
        <dbReference type="ARBA" id="ARBA00007599"/>
    </source>
</evidence>
<dbReference type="Gene3D" id="3.40.50.300">
    <property type="entry name" value="P-loop containing nucleotide triphosphate hydrolases"/>
    <property type="match status" value="1"/>
</dbReference>
<evidence type="ECO:0000256" key="3">
    <source>
        <dbReference type="ARBA" id="ARBA00019010"/>
    </source>
</evidence>
<dbReference type="Pfam" id="PF02367">
    <property type="entry name" value="TsaE"/>
    <property type="match status" value="1"/>
</dbReference>
<dbReference type="GO" id="GO:0046872">
    <property type="term" value="F:metal ion binding"/>
    <property type="evidence" value="ECO:0007669"/>
    <property type="project" value="UniProtKB-KW"/>
</dbReference>
<dbReference type="PANTHER" id="PTHR33540">
    <property type="entry name" value="TRNA THREONYLCARBAMOYLADENOSINE BIOSYNTHESIS PROTEIN TSAE"/>
    <property type="match status" value="1"/>
</dbReference>
<dbReference type="InterPro" id="IPR003442">
    <property type="entry name" value="T6A_TsaE"/>
</dbReference>
<proteinExistence type="inferred from homology"/>
<dbReference type="GO" id="GO:0002949">
    <property type="term" value="P:tRNA threonylcarbamoyladenosine modification"/>
    <property type="evidence" value="ECO:0007669"/>
    <property type="project" value="InterPro"/>
</dbReference>
<keyword evidence="6" id="KW-0479">Metal-binding</keyword>
<dbReference type="InterPro" id="IPR027417">
    <property type="entry name" value="P-loop_NTPase"/>
</dbReference>
<reference evidence="12 13" key="1">
    <citation type="submission" date="2020-07" db="EMBL/GenBank/DDBJ databases">
        <title>Sequencing the genomes of 1000 actinobacteria strains.</title>
        <authorList>
            <person name="Klenk H.-P."/>
        </authorList>
    </citation>
    <scope>NUCLEOTIDE SEQUENCE [LARGE SCALE GENOMIC DNA]</scope>
    <source>
        <strain evidence="12 13">DSM 41455</strain>
    </source>
</reference>
<dbReference type="NCBIfam" id="TIGR00150">
    <property type="entry name" value="T6A_YjeE"/>
    <property type="match status" value="1"/>
</dbReference>